<dbReference type="EMBL" id="BMNL01000003">
    <property type="protein sequence ID" value="GGP21975.1"/>
    <property type="molecule type" value="Genomic_DNA"/>
</dbReference>
<comment type="caution">
    <text evidence="2">The sequence shown here is derived from an EMBL/GenBank/DDBJ whole genome shotgun (WGS) entry which is preliminary data.</text>
</comment>
<protein>
    <recommendedName>
        <fullName evidence="4">Carboxypeptidase regulatory-like domain-containing protein</fullName>
    </recommendedName>
</protein>
<proteinExistence type="predicted"/>
<dbReference type="OrthoDB" id="31190at2157"/>
<evidence type="ECO:0000256" key="1">
    <source>
        <dbReference type="SAM" id="Phobius"/>
    </source>
</evidence>
<evidence type="ECO:0008006" key="4">
    <source>
        <dbReference type="Google" id="ProtNLM"/>
    </source>
</evidence>
<reference evidence="2" key="2">
    <citation type="submission" date="2020-09" db="EMBL/GenBank/DDBJ databases">
        <authorList>
            <person name="Sun Q."/>
            <person name="Ohkuma M."/>
        </authorList>
    </citation>
    <scope>NUCLEOTIDE SEQUENCE</scope>
    <source>
        <strain evidence="2">JCM 10088</strain>
    </source>
</reference>
<gene>
    <name evidence="2" type="ORF">GCM10007981_16090</name>
</gene>
<keyword evidence="3" id="KW-1185">Reference proteome</keyword>
<dbReference type="RefSeq" id="WP_188596866.1">
    <property type="nucleotide sequence ID" value="NZ_BMNL01000003.1"/>
</dbReference>
<evidence type="ECO:0000313" key="2">
    <source>
        <dbReference type="EMBL" id="GGP21975.1"/>
    </source>
</evidence>
<dbReference type="Proteomes" id="UP000610960">
    <property type="component" value="Unassembled WGS sequence"/>
</dbReference>
<evidence type="ECO:0000313" key="3">
    <source>
        <dbReference type="Proteomes" id="UP000610960"/>
    </source>
</evidence>
<sequence length="675" mass="72551">MRWSIPKLALMLVIALGITASALHASTTTINSTLAAQNQPVTVQLPYYAELTYTDIINQTSSISLQPSQSSTVQAPLSPGPGYSLKYLEIYFPTPTPALTVSGAGVLVSQNQYGMITSAYTTNSSLVIVNNGQSTVNATIVISATFVKEEYIPLTPQTSTINITAPDYTFQYVTDQVVQLTIDNNAPFELVNAYLPNGTSLSQLVDNWYQNVTYFKIEEKALQLDMAKLPPGTYSVGIAYGSQYQMPSAMLVKGTQFFNSTVSPHSSLVVSSSSFGVPAGWNLLGYVAVVYTVEPLVVGENPVKFQVIANRVMPVYTLYNLISVAGITYILPPFIKFAPIIGIYVIYDNVFKVQNPTSSPLTVTYMPILYKQVGQWQNGNLVATVLPSDISNGLWTSLVVQLPEVASIEKIVTPSGVSYGGYTDSELPWGSVDRLVSISPTRHEAYIAVSTLGVSEPGQYEVYVNWSPLQVQLLNTNGNPVGGATVTATQDGVNYGPITVNSNGIAYIPIKSPDPVQFTVSYRGAPVYIGYVNTLTNQPITLQLGVYNVTVVVEGQFHQALSNVNVTLYRIGYGPTYSSITNGAGTSNVNGVLAGTYQVTAQLRYAKYTKVLPITNQGKPIIINTDILTVLDGMPITTGEALLTALGFGGAGMLLYAFTKGRKSKGGEGAEIENI</sequence>
<keyword evidence="1" id="KW-1133">Transmembrane helix</keyword>
<dbReference type="SUPFAM" id="SSF49373">
    <property type="entry name" value="Invasin/intimin cell-adhesion fragments"/>
    <property type="match status" value="1"/>
</dbReference>
<dbReference type="AlphaFoldDB" id="A0A830GXR9"/>
<keyword evidence="1" id="KW-0812">Transmembrane</keyword>
<name>A0A830GXR9_9CREN</name>
<dbReference type="InterPro" id="IPR013783">
    <property type="entry name" value="Ig-like_fold"/>
</dbReference>
<dbReference type="Gene3D" id="2.60.40.10">
    <property type="entry name" value="Immunoglobulins"/>
    <property type="match status" value="1"/>
</dbReference>
<organism evidence="2 3">
    <name type="scientific">Thermocladium modestius</name>
    <dbReference type="NCBI Taxonomy" id="62609"/>
    <lineage>
        <taxon>Archaea</taxon>
        <taxon>Thermoproteota</taxon>
        <taxon>Thermoprotei</taxon>
        <taxon>Thermoproteales</taxon>
        <taxon>Thermoproteaceae</taxon>
        <taxon>Thermocladium</taxon>
    </lineage>
</organism>
<dbReference type="InterPro" id="IPR008964">
    <property type="entry name" value="Invasin/intimin_cell_adhesion"/>
</dbReference>
<reference evidence="2" key="1">
    <citation type="journal article" date="2014" name="Int. J. Syst. Evol. Microbiol.">
        <title>Complete genome sequence of Corynebacterium casei LMG S-19264T (=DSM 44701T), isolated from a smear-ripened cheese.</title>
        <authorList>
            <consortium name="US DOE Joint Genome Institute (JGI-PGF)"/>
            <person name="Walter F."/>
            <person name="Albersmeier A."/>
            <person name="Kalinowski J."/>
            <person name="Ruckert C."/>
        </authorList>
    </citation>
    <scope>NUCLEOTIDE SEQUENCE</scope>
    <source>
        <strain evidence="2">JCM 10088</strain>
    </source>
</reference>
<feature type="transmembrane region" description="Helical" evidence="1">
    <location>
        <begin position="641"/>
        <end position="658"/>
    </location>
</feature>
<accession>A0A830GXR9</accession>
<keyword evidence="1" id="KW-0472">Membrane</keyword>